<sequence>MMKICSNVLFIVSRFQCCMHCMAEEIYRVNYRDRTSACLHVKIAFLNKNKISCLAIFWTQNPNANYNISCLVTFAVSLYGVNGELYIYVTNVLYAFLYFKEF</sequence>
<accession>A0A0E9WD57</accession>
<evidence type="ECO:0000256" key="1">
    <source>
        <dbReference type="SAM" id="SignalP"/>
    </source>
</evidence>
<reference evidence="2" key="2">
    <citation type="journal article" date="2015" name="Fish Shellfish Immunol.">
        <title>Early steps in the European eel (Anguilla anguilla)-Vibrio vulnificus interaction in the gills: Role of the RtxA13 toxin.</title>
        <authorList>
            <person name="Callol A."/>
            <person name="Pajuelo D."/>
            <person name="Ebbesson L."/>
            <person name="Teles M."/>
            <person name="MacKenzie S."/>
            <person name="Amaro C."/>
        </authorList>
    </citation>
    <scope>NUCLEOTIDE SEQUENCE</scope>
</reference>
<evidence type="ECO:0008006" key="3">
    <source>
        <dbReference type="Google" id="ProtNLM"/>
    </source>
</evidence>
<dbReference type="EMBL" id="GBXM01020310">
    <property type="protein sequence ID" value="JAH88267.1"/>
    <property type="molecule type" value="Transcribed_RNA"/>
</dbReference>
<dbReference type="AlphaFoldDB" id="A0A0E9WD57"/>
<reference evidence="2" key="1">
    <citation type="submission" date="2014-11" db="EMBL/GenBank/DDBJ databases">
        <authorList>
            <person name="Amaro Gonzalez C."/>
        </authorList>
    </citation>
    <scope>NUCLEOTIDE SEQUENCE</scope>
</reference>
<evidence type="ECO:0000313" key="2">
    <source>
        <dbReference type="EMBL" id="JAH88267.1"/>
    </source>
</evidence>
<name>A0A0E9WD57_ANGAN</name>
<protein>
    <recommendedName>
        <fullName evidence="3">Secreted protein</fullName>
    </recommendedName>
</protein>
<organism evidence="2">
    <name type="scientific">Anguilla anguilla</name>
    <name type="common">European freshwater eel</name>
    <name type="synonym">Muraena anguilla</name>
    <dbReference type="NCBI Taxonomy" id="7936"/>
    <lineage>
        <taxon>Eukaryota</taxon>
        <taxon>Metazoa</taxon>
        <taxon>Chordata</taxon>
        <taxon>Craniata</taxon>
        <taxon>Vertebrata</taxon>
        <taxon>Euteleostomi</taxon>
        <taxon>Actinopterygii</taxon>
        <taxon>Neopterygii</taxon>
        <taxon>Teleostei</taxon>
        <taxon>Anguilliformes</taxon>
        <taxon>Anguillidae</taxon>
        <taxon>Anguilla</taxon>
    </lineage>
</organism>
<keyword evidence="1" id="KW-0732">Signal</keyword>
<feature type="signal peptide" evidence="1">
    <location>
        <begin position="1"/>
        <end position="23"/>
    </location>
</feature>
<feature type="chain" id="PRO_5002434766" description="Secreted protein" evidence="1">
    <location>
        <begin position="24"/>
        <end position="102"/>
    </location>
</feature>
<proteinExistence type="predicted"/>